<organism evidence="2 3">
    <name type="scientific">Paractinoplanes ovalisporus</name>
    <dbReference type="NCBI Taxonomy" id="2810368"/>
    <lineage>
        <taxon>Bacteria</taxon>
        <taxon>Bacillati</taxon>
        <taxon>Actinomycetota</taxon>
        <taxon>Actinomycetes</taxon>
        <taxon>Micromonosporales</taxon>
        <taxon>Micromonosporaceae</taxon>
        <taxon>Paractinoplanes</taxon>
    </lineage>
</organism>
<feature type="transmembrane region" description="Helical" evidence="1">
    <location>
        <begin position="21"/>
        <end position="41"/>
    </location>
</feature>
<evidence type="ECO:0000256" key="1">
    <source>
        <dbReference type="SAM" id="Phobius"/>
    </source>
</evidence>
<dbReference type="Proteomes" id="UP000632138">
    <property type="component" value="Unassembled WGS sequence"/>
</dbReference>
<evidence type="ECO:0000313" key="2">
    <source>
        <dbReference type="EMBL" id="MBM2620754.1"/>
    </source>
</evidence>
<dbReference type="RefSeq" id="WP_203380736.1">
    <property type="nucleotide sequence ID" value="NZ_JAENHP010000016.1"/>
</dbReference>
<proteinExistence type="predicted"/>
<dbReference type="EMBL" id="JAENHP010000016">
    <property type="protein sequence ID" value="MBM2620754.1"/>
    <property type="molecule type" value="Genomic_DNA"/>
</dbReference>
<accession>A0ABS2ALM4</accession>
<keyword evidence="1" id="KW-0472">Membrane</keyword>
<reference evidence="2 3" key="1">
    <citation type="submission" date="2021-01" db="EMBL/GenBank/DDBJ databases">
        <title>Actinoplanes sp. nov. LDG1-06 isolated from lichen.</title>
        <authorList>
            <person name="Saeng-In P."/>
            <person name="Phongsopitanun W."/>
            <person name="Kanchanasin P."/>
            <person name="Yuki M."/>
            <person name="Kudo T."/>
            <person name="Ohkuma M."/>
            <person name="Tanasupawat S."/>
        </authorList>
    </citation>
    <scope>NUCLEOTIDE SEQUENCE [LARGE SCALE GENOMIC DNA]</scope>
    <source>
        <strain evidence="2 3">LDG1-06</strain>
    </source>
</reference>
<keyword evidence="3" id="KW-1185">Reference proteome</keyword>
<keyword evidence="1" id="KW-1133">Transmembrane helix</keyword>
<comment type="caution">
    <text evidence="2">The sequence shown here is derived from an EMBL/GenBank/DDBJ whole genome shotgun (WGS) entry which is preliminary data.</text>
</comment>
<gene>
    <name evidence="2" type="ORF">JIG36_35165</name>
</gene>
<keyword evidence="1" id="KW-0812">Transmembrane</keyword>
<sequence>MLAAVRYRGRDGRRRRWFVPLLPLLLLLIPILLIACVYFRISPLGGLRGLGRVVWALPGAVFDLDDGETAFSIHLR</sequence>
<name>A0ABS2ALM4_9ACTN</name>
<evidence type="ECO:0000313" key="3">
    <source>
        <dbReference type="Proteomes" id="UP000632138"/>
    </source>
</evidence>
<protein>
    <submittedName>
        <fullName evidence="2">Uncharacterized protein</fullName>
    </submittedName>
</protein>